<organism evidence="5 6">
    <name type="scientific">Paraphaeosphaeria minitans</name>
    <dbReference type="NCBI Taxonomy" id="565426"/>
    <lineage>
        <taxon>Eukaryota</taxon>
        <taxon>Fungi</taxon>
        <taxon>Dikarya</taxon>
        <taxon>Ascomycota</taxon>
        <taxon>Pezizomycotina</taxon>
        <taxon>Dothideomycetes</taxon>
        <taxon>Pleosporomycetidae</taxon>
        <taxon>Pleosporales</taxon>
        <taxon>Massarineae</taxon>
        <taxon>Didymosphaeriaceae</taxon>
        <taxon>Paraphaeosphaeria</taxon>
    </lineage>
</organism>
<evidence type="ECO:0000256" key="2">
    <source>
        <dbReference type="ARBA" id="ARBA00023239"/>
    </source>
</evidence>
<dbReference type="Proteomes" id="UP000756921">
    <property type="component" value="Unassembled WGS sequence"/>
</dbReference>
<accession>A0A9P6GN88</accession>
<dbReference type="EMBL" id="WJXW01000003">
    <property type="protein sequence ID" value="KAF9738539.1"/>
    <property type="molecule type" value="Genomic_DNA"/>
</dbReference>
<dbReference type="Gene3D" id="3.20.20.140">
    <property type="entry name" value="Metal-dependent hydrolases"/>
    <property type="match status" value="1"/>
</dbReference>
<dbReference type="InterPro" id="IPR032466">
    <property type="entry name" value="Metal_Hydrolase"/>
</dbReference>
<reference evidence="5" key="1">
    <citation type="journal article" date="2020" name="Mol. Plant Microbe Interact.">
        <title>Genome Sequence of the Biocontrol Agent Coniothyrium minitans strain Conio (IMI 134523).</title>
        <authorList>
            <person name="Patel D."/>
            <person name="Shittu T.A."/>
            <person name="Baroncelli R."/>
            <person name="Muthumeenakshi S."/>
            <person name="Osborne T.H."/>
            <person name="Janganan T.K."/>
            <person name="Sreenivasaprasad S."/>
        </authorList>
    </citation>
    <scope>NUCLEOTIDE SEQUENCE</scope>
    <source>
        <strain evidence="5">Conio</strain>
    </source>
</reference>
<dbReference type="SUPFAM" id="SSF51556">
    <property type="entry name" value="Metallo-dependent hydrolases"/>
    <property type="match status" value="1"/>
</dbReference>
<dbReference type="GO" id="GO:0016831">
    <property type="term" value="F:carboxy-lyase activity"/>
    <property type="evidence" value="ECO:0007669"/>
    <property type="project" value="UniProtKB-KW"/>
</dbReference>
<sequence length="352" mass="39259">MEPLVALEEHYFAASHLLPSHLNSLYSEQFKHVPALEDKLKSLDDLRIIDMQKAGVTFQIISHAPGISSLAASDCAKVNDYLAEKLMPRKNIFGGFAALPMGDPEAAATELRRVVETYGFLGALIDNHIPVPLEHMTGDLSQRSSALGATYYDSSNFHPVWKAAEELNVPIYIHPNFPTPAMQSHYEGLPSSASRSIATSGWGWHSECGAHLLRLYAGGVFDAFPKLRIIIGHFGEMLPFMLDRVNQLSNRWGSRARSFQTVYDENIVITTSGVWSVAPMHTIKASTRIENVLFSIDWPFAHAEWGKAFWDDLRKSGVLTKEELGKIGWRNAAKLFKLNEHDLLRGAQEFVA</sequence>
<dbReference type="InterPro" id="IPR032465">
    <property type="entry name" value="ACMSD"/>
</dbReference>
<proteinExistence type="inferred from homology"/>
<dbReference type="AlphaFoldDB" id="A0A9P6GN88"/>
<dbReference type="GO" id="GO:0016787">
    <property type="term" value="F:hydrolase activity"/>
    <property type="evidence" value="ECO:0007669"/>
    <property type="project" value="InterPro"/>
</dbReference>
<feature type="domain" description="Amidohydrolase-related" evidence="4">
    <location>
        <begin position="71"/>
        <end position="338"/>
    </location>
</feature>
<dbReference type="PANTHER" id="PTHR21240:SF30">
    <property type="entry name" value="AMIDOHYDROLASE-RELATED DOMAIN-CONTAINING PROTEIN-RELATED"/>
    <property type="match status" value="1"/>
</dbReference>
<comment type="similarity">
    <text evidence="3">Belongs to the metallo-dependent hydrolases superfamily.</text>
</comment>
<comment type="caution">
    <text evidence="5">The sequence shown here is derived from an EMBL/GenBank/DDBJ whole genome shotgun (WGS) entry which is preliminary data.</text>
</comment>
<evidence type="ECO:0000259" key="4">
    <source>
        <dbReference type="Pfam" id="PF04909"/>
    </source>
</evidence>
<keyword evidence="2 3" id="KW-0456">Lyase</keyword>
<dbReference type="GO" id="GO:0019748">
    <property type="term" value="P:secondary metabolic process"/>
    <property type="evidence" value="ECO:0007669"/>
    <property type="project" value="TreeGrafter"/>
</dbReference>
<evidence type="ECO:0000256" key="1">
    <source>
        <dbReference type="ARBA" id="ARBA00022793"/>
    </source>
</evidence>
<dbReference type="GO" id="GO:0005829">
    <property type="term" value="C:cytosol"/>
    <property type="evidence" value="ECO:0007669"/>
    <property type="project" value="TreeGrafter"/>
</dbReference>
<name>A0A9P6GN88_9PLEO</name>
<dbReference type="Pfam" id="PF04909">
    <property type="entry name" value="Amidohydro_2"/>
    <property type="match status" value="1"/>
</dbReference>
<evidence type="ECO:0000313" key="5">
    <source>
        <dbReference type="EMBL" id="KAF9738539.1"/>
    </source>
</evidence>
<keyword evidence="1 3" id="KW-0210">Decarboxylase</keyword>
<evidence type="ECO:0000256" key="3">
    <source>
        <dbReference type="RuleBase" id="RU366045"/>
    </source>
</evidence>
<gene>
    <name evidence="5" type="ORF">PMIN01_03822</name>
</gene>
<evidence type="ECO:0000313" key="6">
    <source>
        <dbReference type="Proteomes" id="UP000756921"/>
    </source>
</evidence>
<dbReference type="OrthoDB" id="432010at2759"/>
<dbReference type="PANTHER" id="PTHR21240">
    <property type="entry name" value="2-AMINO-3-CARBOXYLMUCONATE-6-SEMIALDEHYDE DECARBOXYLASE"/>
    <property type="match status" value="1"/>
</dbReference>
<keyword evidence="6" id="KW-1185">Reference proteome</keyword>
<dbReference type="InterPro" id="IPR006680">
    <property type="entry name" value="Amidohydro-rel"/>
</dbReference>
<protein>
    <submittedName>
        <fullName evidence="5">2-amino-3-carboxymuconate-6-semialdehyde decarboxylase</fullName>
    </submittedName>
</protein>